<keyword evidence="3" id="KW-1185">Reference proteome</keyword>
<accession>A0A803QEJ7</accession>
<evidence type="ECO:0000313" key="2">
    <source>
        <dbReference type="EnsemblPlants" id="cds.evm.model.09.1473"/>
    </source>
</evidence>
<sequence>MAKMLTLVPYDSSMNVIGCKWIHRVKLNKDGSLNRYKSRLIAKGYLQEVGIDFDETFSLVKPTTVRTVLSLAVTHNWNVSQLDVSNVFLNGPLNETVYMCQPLEFEDLDHPTYVCKLQKAIYGLKQAPQAWNDKLIHTLFSWGFQGSRADNSLFIYGTGTNLVILLVYVDNILITGPNATLISKLISDLNMSFSLKDLGPFHYFLGVEIYRDNTDRVY</sequence>
<protein>
    <recommendedName>
        <fullName evidence="1">Reverse transcriptase Ty1/copia-type domain-containing protein</fullName>
    </recommendedName>
</protein>
<reference evidence="2" key="2">
    <citation type="submission" date="2021-03" db="UniProtKB">
        <authorList>
            <consortium name="EnsemblPlants"/>
        </authorList>
    </citation>
    <scope>IDENTIFICATION</scope>
</reference>
<feature type="domain" description="Reverse transcriptase Ty1/copia-type" evidence="1">
    <location>
        <begin position="4"/>
        <end position="212"/>
    </location>
</feature>
<dbReference type="InterPro" id="IPR043502">
    <property type="entry name" value="DNA/RNA_pol_sf"/>
</dbReference>
<proteinExistence type="predicted"/>
<dbReference type="OMA" id="RTVIGCK"/>
<dbReference type="EnsemblPlants" id="evm.model.09.1473">
    <property type="protein sequence ID" value="cds.evm.model.09.1473"/>
    <property type="gene ID" value="evm.TU.09.1473"/>
</dbReference>
<name>A0A803QEJ7_CANSA</name>
<dbReference type="InterPro" id="IPR013103">
    <property type="entry name" value="RVT_2"/>
</dbReference>
<dbReference type="EMBL" id="UZAU01000769">
    <property type="status" value="NOT_ANNOTATED_CDS"/>
    <property type="molecule type" value="Genomic_DNA"/>
</dbReference>
<dbReference type="SUPFAM" id="SSF56672">
    <property type="entry name" value="DNA/RNA polymerases"/>
    <property type="match status" value="1"/>
</dbReference>
<organism evidence="2 3">
    <name type="scientific">Cannabis sativa</name>
    <name type="common">Hemp</name>
    <name type="synonym">Marijuana</name>
    <dbReference type="NCBI Taxonomy" id="3483"/>
    <lineage>
        <taxon>Eukaryota</taxon>
        <taxon>Viridiplantae</taxon>
        <taxon>Streptophyta</taxon>
        <taxon>Embryophyta</taxon>
        <taxon>Tracheophyta</taxon>
        <taxon>Spermatophyta</taxon>
        <taxon>Magnoliopsida</taxon>
        <taxon>eudicotyledons</taxon>
        <taxon>Gunneridae</taxon>
        <taxon>Pentapetalae</taxon>
        <taxon>rosids</taxon>
        <taxon>fabids</taxon>
        <taxon>Rosales</taxon>
        <taxon>Cannabaceae</taxon>
        <taxon>Cannabis</taxon>
    </lineage>
</organism>
<dbReference type="Pfam" id="PF07727">
    <property type="entry name" value="RVT_2"/>
    <property type="match status" value="1"/>
</dbReference>
<dbReference type="Gramene" id="evm.model.09.1473">
    <property type="protein sequence ID" value="cds.evm.model.09.1473"/>
    <property type="gene ID" value="evm.TU.09.1473"/>
</dbReference>
<dbReference type="AlphaFoldDB" id="A0A803QEJ7"/>
<evidence type="ECO:0000259" key="1">
    <source>
        <dbReference type="Pfam" id="PF07727"/>
    </source>
</evidence>
<evidence type="ECO:0000313" key="3">
    <source>
        <dbReference type="Proteomes" id="UP000596661"/>
    </source>
</evidence>
<reference evidence="2" key="1">
    <citation type="submission" date="2018-11" db="EMBL/GenBank/DDBJ databases">
        <authorList>
            <person name="Grassa J C."/>
        </authorList>
    </citation>
    <scope>NUCLEOTIDE SEQUENCE [LARGE SCALE GENOMIC DNA]</scope>
</reference>
<dbReference type="Proteomes" id="UP000596661">
    <property type="component" value="Chromosome 9"/>
</dbReference>